<feature type="domain" description="UBC core" evidence="1">
    <location>
        <begin position="6"/>
        <end position="156"/>
    </location>
</feature>
<dbReference type="GeneID" id="19459182"/>
<dbReference type="HOGENOM" id="CLU_063065_4_0_1"/>
<dbReference type="SUPFAM" id="SSF54495">
    <property type="entry name" value="UBC-like"/>
    <property type="match status" value="1"/>
</dbReference>
<dbReference type="InterPro" id="IPR016135">
    <property type="entry name" value="UBQ-conjugating_enzyme/RWD"/>
</dbReference>
<dbReference type="eggNOG" id="KOG0896">
    <property type="taxonomic scope" value="Eukaryota"/>
</dbReference>
<proteinExistence type="predicted"/>
<dbReference type="InterPro" id="IPR000608">
    <property type="entry name" value="UBC"/>
</dbReference>
<dbReference type="Pfam" id="PF00179">
    <property type="entry name" value="UQ_con"/>
    <property type="match status" value="1"/>
</dbReference>
<name>S3CVI0_GLAL2</name>
<gene>
    <name evidence="2" type="ORF">GLAREA_00122</name>
</gene>
<dbReference type="AlphaFoldDB" id="S3CVI0"/>
<dbReference type="OMA" id="GPESCSY"/>
<protein>
    <submittedName>
        <fullName evidence="2">UBC-like protein</fullName>
    </submittedName>
</protein>
<evidence type="ECO:0000313" key="3">
    <source>
        <dbReference type="Proteomes" id="UP000016922"/>
    </source>
</evidence>
<dbReference type="STRING" id="1116229.S3CVI0"/>
<accession>S3CVI0</accession>
<dbReference type="EMBL" id="KE145367">
    <property type="protein sequence ID" value="EPE28964.1"/>
    <property type="molecule type" value="Genomic_DNA"/>
</dbReference>
<dbReference type="RefSeq" id="XP_008083073.1">
    <property type="nucleotide sequence ID" value="XM_008084882.1"/>
</dbReference>
<keyword evidence="3" id="KW-1185">Reference proteome</keyword>
<dbReference type="Proteomes" id="UP000016922">
    <property type="component" value="Unassembled WGS sequence"/>
</dbReference>
<organism evidence="2 3">
    <name type="scientific">Glarea lozoyensis (strain ATCC 20868 / MF5171)</name>
    <dbReference type="NCBI Taxonomy" id="1116229"/>
    <lineage>
        <taxon>Eukaryota</taxon>
        <taxon>Fungi</taxon>
        <taxon>Dikarya</taxon>
        <taxon>Ascomycota</taxon>
        <taxon>Pezizomycotina</taxon>
        <taxon>Leotiomycetes</taxon>
        <taxon>Helotiales</taxon>
        <taxon>Helotiaceae</taxon>
        <taxon>Glarea</taxon>
    </lineage>
</organism>
<dbReference type="KEGG" id="glz:GLAREA_00122"/>
<evidence type="ECO:0000259" key="1">
    <source>
        <dbReference type="PROSITE" id="PS50127"/>
    </source>
</evidence>
<dbReference type="OrthoDB" id="6508832at2759"/>
<evidence type="ECO:0000313" key="2">
    <source>
        <dbReference type="EMBL" id="EPE28964.1"/>
    </source>
</evidence>
<sequence>MPAVIPRPFKLLEELEEGEKGSGDTYTSLGLADGDDMQMVNWNGTILGPPHSVHENRIYSLRIIAPLPNPNKKTAQYPKGTPGYPVERPEVYFVNQINLPCVNPETGFVNQEQLAGVENWSQNLSMSRILIALRNSMGLPANKKRPQPAEGSTYKQ</sequence>
<dbReference type="PROSITE" id="PS50127">
    <property type="entry name" value="UBC_2"/>
    <property type="match status" value="1"/>
</dbReference>
<dbReference type="Gene3D" id="3.10.110.10">
    <property type="entry name" value="Ubiquitin Conjugating Enzyme"/>
    <property type="match status" value="1"/>
</dbReference>
<reference evidence="2 3" key="1">
    <citation type="journal article" date="2013" name="BMC Genomics">
        <title>Genomics-driven discovery of the pneumocandin biosynthetic gene cluster in the fungus Glarea lozoyensis.</title>
        <authorList>
            <person name="Chen L."/>
            <person name="Yue Q."/>
            <person name="Zhang X."/>
            <person name="Xiang M."/>
            <person name="Wang C."/>
            <person name="Li S."/>
            <person name="Che Y."/>
            <person name="Ortiz-Lopez F.J."/>
            <person name="Bills G.F."/>
            <person name="Liu X."/>
            <person name="An Z."/>
        </authorList>
    </citation>
    <scope>NUCLEOTIDE SEQUENCE [LARGE SCALE GENOMIC DNA]</scope>
    <source>
        <strain evidence="3">ATCC 20868 / MF5171</strain>
    </source>
</reference>